<feature type="domain" description="Calcineurin-like phosphoesterase" evidence="15">
    <location>
        <begin position="51"/>
        <end position="178"/>
    </location>
</feature>
<reference evidence="16 17" key="1">
    <citation type="submission" date="2024-02" db="EMBL/GenBank/DDBJ databases">
        <authorList>
            <person name="Daric V."/>
            <person name="Darras S."/>
        </authorList>
    </citation>
    <scope>NUCLEOTIDE SEQUENCE [LARGE SCALE GENOMIC DNA]</scope>
</reference>
<comment type="caution">
    <text evidence="16">The sequence shown here is derived from an EMBL/GenBank/DDBJ whole genome shotgun (WGS) entry which is preliminary data.</text>
</comment>
<evidence type="ECO:0000256" key="10">
    <source>
        <dbReference type="ARBA" id="ARBA00023136"/>
    </source>
</evidence>
<evidence type="ECO:0000256" key="7">
    <source>
        <dbReference type="ARBA" id="ARBA00022723"/>
    </source>
</evidence>
<evidence type="ECO:0000256" key="2">
    <source>
        <dbReference type="ARBA" id="ARBA00004141"/>
    </source>
</evidence>
<proteinExistence type="inferred from homology"/>
<dbReference type="SUPFAM" id="SSF56300">
    <property type="entry name" value="Metallo-dependent phosphatases"/>
    <property type="match status" value="1"/>
</dbReference>
<evidence type="ECO:0000256" key="13">
    <source>
        <dbReference type="ARBA" id="ARBA00093373"/>
    </source>
</evidence>
<accession>A0ABP0GWS8</accession>
<dbReference type="PANTHER" id="PTHR13315:SF0">
    <property type="entry name" value="METALLOPHOSPHOESTERASE 1"/>
    <property type="match status" value="1"/>
</dbReference>
<dbReference type="EMBL" id="CAWYQH010000152">
    <property type="protein sequence ID" value="CAK8696186.1"/>
    <property type="molecule type" value="Genomic_DNA"/>
</dbReference>
<evidence type="ECO:0000256" key="5">
    <source>
        <dbReference type="ARBA" id="ARBA00022502"/>
    </source>
</evidence>
<dbReference type="InterPro" id="IPR029052">
    <property type="entry name" value="Metallo-depent_PP-like"/>
</dbReference>
<keyword evidence="10 14" id="KW-0472">Membrane</keyword>
<evidence type="ECO:0000259" key="15">
    <source>
        <dbReference type="Pfam" id="PF00149"/>
    </source>
</evidence>
<evidence type="ECO:0000256" key="14">
    <source>
        <dbReference type="SAM" id="Phobius"/>
    </source>
</evidence>
<keyword evidence="11" id="KW-0464">Manganese</keyword>
<dbReference type="Gene3D" id="3.60.21.10">
    <property type="match status" value="1"/>
</dbReference>
<organism evidence="16 17">
    <name type="scientific">Clavelina lepadiformis</name>
    <name type="common">Light-bulb sea squirt</name>
    <name type="synonym">Ascidia lepadiformis</name>
    <dbReference type="NCBI Taxonomy" id="159417"/>
    <lineage>
        <taxon>Eukaryota</taxon>
        <taxon>Metazoa</taxon>
        <taxon>Chordata</taxon>
        <taxon>Tunicata</taxon>
        <taxon>Ascidiacea</taxon>
        <taxon>Aplousobranchia</taxon>
        <taxon>Clavelinidae</taxon>
        <taxon>Clavelina</taxon>
    </lineage>
</organism>
<evidence type="ECO:0000256" key="11">
    <source>
        <dbReference type="ARBA" id="ARBA00023211"/>
    </source>
</evidence>
<evidence type="ECO:0000313" key="17">
    <source>
        <dbReference type="Proteomes" id="UP001642483"/>
    </source>
</evidence>
<keyword evidence="9 14" id="KW-1133">Transmembrane helix</keyword>
<gene>
    <name evidence="16" type="ORF">CVLEPA_LOCUS29362</name>
</gene>
<dbReference type="Pfam" id="PF00149">
    <property type="entry name" value="Metallophos"/>
    <property type="match status" value="1"/>
</dbReference>
<keyword evidence="5" id="KW-0337">GPI-anchor biosynthesis</keyword>
<dbReference type="InterPro" id="IPR004843">
    <property type="entry name" value="Calcineurin-like_PHP"/>
</dbReference>
<evidence type="ECO:0000256" key="12">
    <source>
        <dbReference type="ARBA" id="ARBA00032172"/>
    </source>
</evidence>
<protein>
    <recommendedName>
        <fullName evidence="4">Metallophosphoesterase 1</fullName>
    </recommendedName>
    <alternativeName>
        <fullName evidence="12">Post-GPI attachment to proteins factor 5</fullName>
    </alternativeName>
</protein>
<dbReference type="PROSITE" id="PS51257">
    <property type="entry name" value="PROKAR_LIPOPROTEIN"/>
    <property type="match status" value="1"/>
</dbReference>
<dbReference type="PANTHER" id="PTHR13315">
    <property type="entry name" value="METALLO PHOSPHOESTERASE RELATED"/>
    <property type="match status" value="1"/>
</dbReference>
<evidence type="ECO:0000256" key="3">
    <source>
        <dbReference type="ARBA" id="ARBA00008895"/>
    </source>
</evidence>
<comment type="similarity">
    <text evidence="3">Belongs to the metallophosphoesterase superfamily. MPPE1 family.</text>
</comment>
<evidence type="ECO:0000256" key="1">
    <source>
        <dbReference type="ARBA" id="ARBA00001936"/>
    </source>
</evidence>
<name>A0ABP0GWS8_CLALP</name>
<comment type="subcellular location">
    <subcellularLocation>
        <location evidence="2">Membrane</location>
        <topology evidence="2">Multi-pass membrane protein</topology>
    </subcellularLocation>
</comment>
<sequence length="295" mass="34589">MRGRMKSILLPLLVYMISVFVFNEFLIYYVIISSCDWPHLKTTKENDTPLRTMVLADPHLLGEQYGHWFDKLRREWQMYRSYQTALQLLNPDVVFILGDLTDEGKWASSEQWNRYVHRAGEVFFTPKKIRLHMVMGNHDVGFHYDITQSKLNRFLISFQSKNVQVLNIQDNVFVLVNSMGLEEDDCNMCADVESRLQYVSRSLKCSQNKDAESDECATLPQYPPYKPILLQHFPLYRSSDALCQGEDASSGKEYEKYKEKWDVVSRDASTRVILLTYATWQLVARLFLISRMVQH</sequence>
<evidence type="ECO:0000256" key="6">
    <source>
        <dbReference type="ARBA" id="ARBA00022692"/>
    </source>
</evidence>
<keyword evidence="17" id="KW-1185">Reference proteome</keyword>
<evidence type="ECO:0000256" key="8">
    <source>
        <dbReference type="ARBA" id="ARBA00022801"/>
    </source>
</evidence>
<dbReference type="Proteomes" id="UP001642483">
    <property type="component" value="Unassembled WGS sequence"/>
</dbReference>
<dbReference type="InterPro" id="IPR033308">
    <property type="entry name" value="PGAP5/Cdc1/Ted1"/>
</dbReference>
<feature type="transmembrane region" description="Helical" evidence="14">
    <location>
        <begin position="12"/>
        <end position="31"/>
    </location>
</feature>
<evidence type="ECO:0000256" key="4">
    <source>
        <dbReference type="ARBA" id="ARBA00017804"/>
    </source>
</evidence>
<keyword evidence="7" id="KW-0479">Metal-binding</keyword>
<evidence type="ECO:0000313" key="16">
    <source>
        <dbReference type="EMBL" id="CAK8696186.1"/>
    </source>
</evidence>
<comment type="cofactor">
    <cofactor evidence="1">
        <name>Mn(2+)</name>
        <dbReference type="ChEBI" id="CHEBI:29035"/>
    </cofactor>
</comment>
<evidence type="ECO:0000256" key="9">
    <source>
        <dbReference type="ARBA" id="ARBA00022989"/>
    </source>
</evidence>
<comment type="function">
    <text evidence="13">Metallophosphoesterase that catalyzes the removal of a side-chain ethanolamine-phosphate (EtNP) from the second mannose of the GPI-anchor protein intermediate. Participates in the glycan remodeling steps of GPI-anchor maturation to allow an efficient transport of GPI-anchor proteins from the endoplasmic reticulum to the Golgi.</text>
</comment>
<keyword evidence="6 14" id="KW-0812">Transmembrane</keyword>
<keyword evidence="8" id="KW-0378">Hydrolase</keyword>